<keyword evidence="1" id="KW-0472">Membrane</keyword>
<protein>
    <submittedName>
        <fullName evidence="2">Uncharacterized protein</fullName>
    </submittedName>
</protein>
<keyword evidence="1" id="KW-0812">Transmembrane</keyword>
<feature type="transmembrane region" description="Helical" evidence="1">
    <location>
        <begin position="6"/>
        <end position="24"/>
    </location>
</feature>
<gene>
    <name evidence="2" type="ORF">OB959_01945</name>
</gene>
<evidence type="ECO:0000313" key="3">
    <source>
        <dbReference type="Proteomes" id="UP001168216"/>
    </source>
</evidence>
<evidence type="ECO:0000256" key="1">
    <source>
        <dbReference type="SAM" id="Phobius"/>
    </source>
</evidence>
<dbReference type="Proteomes" id="UP001168216">
    <property type="component" value="Unassembled WGS sequence"/>
</dbReference>
<keyword evidence="1" id="KW-1133">Transmembrane helix</keyword>
<accession>A0AAW7HRV7</accession>
<proteinExistence type="predicted"/>
<name>A0AAW7HRV7_9GAMM</name>
<organism evidence="2 3">
    <name type="scientific">Aeromonas bestiarum</name>
    <dbReference type="NCBI Taxonomy" id="105751"/>
    <lineage>
        <taxon>Bacteria</taxon>
        <taxon>Pseudomonadati</taxon>
        <taxon>Pseudomonadota</taxon>
        <taxon>Gammaproteobacteria</taxon>
        <taxon>Aeromonadales</taxon>
        <taxon>Aeromonadaceae</taxon>
        <taxon>Aeromonas</taxon>
    </lineage>
</organism>
<dbReference type="AlphaFoldDB" id="A0AAW7HRV7"/>
<dbReference type="RefSeq" id="WP_043135243.1">
    <property type="nucleotide sequence ID" value="NZ_CAWLWI010000006.1"/>
</dbReference>
<reference evidence="2" key="1">
    <citation type="submission" date="2023-08" db="EMBL/GenBank/DDBJ databases">
        <title>WGS of Aeromonas isolates.</title>
        <authorList>
            <person name="Lee H."/>
        </authorList>
    </citation>
    <scope>NUCLEOTIDE SEQUENCE</scope>
    <source>
        <strain evidence="2">SL22</strain>
    </source>
</reference>
<evidence type="ECO:0000313" key="2">
    <source>
        <dbReference type="EMBL" id="MDM5138564.1"/>
    </source>
</evidence>
<comment type="caution">
    <text evidence="2">The sequence shown here is derived from an EMBL/GenBank/DDBJ whole genome shotgun (WGS) entry which is preliminary data.</text>
</comment>
<sequence>MLDFVVTFALTLFFGGLLIIYRVLRHHNRSWHTYRRSKDPVPLIFYIPISTGGANILKPFIMAALF</sequence>
<feature type="transmembrane region" description="Helical" evidence="1">
    <location>
        <begin position="44"/>
        <end position="65"/>
    </location>
</feature>
<dbReference type="EMBL" id="JAOPLV010000001">
    <property type="protein sequence ID" value="MDM5138564.1"/>
    <property type="molecule type" value="Genomic_DNA"/>
</dbReference>